<dbReference type="InterPro" id="IPR013429">
    <property type="entry name" value="Regulatory_FmdB_Zinc_ribbon"/>
</dbReference>
<organism evidence="2">
    <name type="scientific">viral metagenome</name>
    <dbReference type="NCBI Taxonomy" id="1070528"/>
    <lineage>
        <taxon>unclassified sequences</taxon>
        <taxon>metagenomes</taxon>
        <taxon>organismal metagenomes</taxon>
    </lineage>
</organism>
<reference evidence="2" key="1">
    <citation type="submission" date="2020-03" db="EMBL/GenBank/DDBJ databases">
        <title>The deep terrestrial virosphere.</title>
        <authorList>
            <person name="Holmfeldt K."/>
            <person name="Nilsson E."/>
            <person name="Simone D."/>
            <person name="Lopez-Fernandez M."/>
            <person name="Wu X."/>
            <person name="de Brujin I."/>
            <person name="Lundin D."/>
            <person name="Andersson A."/>
            <person name="Bertilsson S."/>
            <person name="Dopson M."/>
        </authorList>
    </citation>
    <scope>NUCLEOTIDE SEQUENCE</scope>
    <source>
        <strain evidence="2">MM415A02451</strain>
        <strain evidence="3">MM415B02163</strain>
    </source>
</reference>
<dbReference type="SMART" id="SM00834">
    <property type="entry name" value="CxxC_CXXC_SSSS"/>
    <property type="match status" value="1"/>
</dbReference>
<name>A0A6M3JT35_9ZZZZ</name>
<dbReference type="EMBL" id="MT142007">
    <property type="protein sequence ID" value="QJA73166.1"/>
    <property type="molecule type" value="Genomic_DNA"/>
</dbReference>
<feature type="domain" description="Putative regulatory protein FmdB zinc ribbon" evidence="1">
    <location>
        <begin position="1"/>
        <end position="39"/>
    </location>
</feature>
<evidence type="ECO:0000259" key="1">
    <source>
        <dbReference type="SMART" id="SM00834"/>
    </source>
</evidence>
<protein>
    <recommendedName>
        <fullName evidence="1">Putative regulatory protein FmdB zinc ribbon domain-containing protein</fullName>
    </recommendedName>
</protein>
<evidence type="ECO:0000313" key="2">
    <source>
        <dbReference type="EMBL" id="QJA73166.1"/>
    </source>
</evidence>
<dbReference type="AlphaFoldDB" id="A0A6M3JT35"/>
<evidence type="ECO:0000313" key="3">
    <source>
        <dbReference type="EMBL" id="QJA85887.1"/>
    </source>
</evidence>
<dbReference type="EMBL" id="MT142601">
    <property type="protein sequence ID" value="QJA85887.1"/>
    <property type="molecule type" value="Genomic_DNA"/>
</dbReference>
<accession>A0A6M3JT35</accession>
<proteinExistence type="predicted"/>
<gene>
    <name evidence="2" type="ORF">MM415A02451_0006</name>
    <name evidence="3" type="ORF">MM415B02163_0005</name>
</gene>
<sequence>MPLYRLECPRCGAKAEIIQGYNDSLPVCKCGATMRILISACNHTFGWRLTEKSHEKFQKDEIEKDV</sequence>